<evidence type="ECO:0000313" key="2">
    <source>
        <dbReference type="Proteomes" id="UP000003477"/>
    </source>
</evidence>
<dbReference type="Proteomes" id="UP000003477">
    <property type="component" value="Unassembled WGS sequence"/>
</dbReference>
<dbReference type="AlphaFoldDB" id="G5J598"/>
<evidence type="ECO:0000313" key="1">
    <source>
        <dbReference type="EMBL" id="EHJ12647.1"/>
    </source>
</evidence>
<dbReference type="EMBL" id="AESD01000388">
    <property type="protein sequence ID" value="EHJ12647.1"/>
    <property type="molecule type" value="Genomic_DNA"/>
</dbReference>
<reference evidence="1 2" key="1">
    <citation type="journal article" date="2011" name="Front. Microbiol.">
        <title>Two Strains of Crocosphaera watsonii with Highly Conserved Genomes are Distinguished by Strain-Specific Features.</title>
        <authorList>
            <person name="Bench S.R."/>
            <person name="Ilikchyan I.N."/>
            <person name="Tripp H.J."/>
            <person name="Zehr J.P."/>
        </authorList>
    </citation>
    <scope>NUCLEOTIDE SEQUENCE [LARGE SCALE GENOMIC DNA]</scope>
    <source>
        <strain evidence="1 2">WH 0003</strain>
    </source>
</reference>
<gene>
    <name evidence="1" type="ORF">CWATWH0003_2663b4</name>
</gene>
<sequence>KTSIKNIPNQLVRFPSTKPLFAN</sequence>
<feature type="non-terminal residue" evidence="1">
    <location>
        <position position="1"/>
    </location>
</feature>
<protein>
    <submittedName>
        <fullName evidence="1">Uncharacterized protein</fullName>
    </submittedName>
</protein>
<name>G5J598_CROWT</name>
<proteinExistence type="predicted"/>
<organism evidence="1 2">
    <name type="scientific">Crocosphaera watsonii WH 0003</name>
    <dbReference type="NCBI Taxonomy" id="423471"/>
    <lineage>
        <taxon>Bacteria</taxon>
        <taxon>Bacillati</taxon>
        <taxon>Cyanobacteriota</taxon>
        <taxon>Cyanophyceae</taxon>
        <taxon>Oscillatoriophycideae</taxon>
        <taxon>Chroococcales</taxon>
        <taxon>Aphanothecaceae</taxon>
        <taxon>Crocosphaera</taxon>
    </lineage>
</organism>
<comment type="caution">
    <text evidence="1">The sequence shown here is derived from an EMBL/GenBank/DDBJ whole genome shotgun (WGS) entry which is preliminary data.</text>
</comment>
<accession>G5J598</accession>